<dbReference type="OrthoDB" id="6513042at2759"/>
<dbReference type="AlphaFoldDB" id="A0A9P6C8L3"/>
<keyword evidence="1" id="KW-0696">RNA-directed RNA polymerase</keyword>
<dbReference type="PANTHER" id="PTHR23079:SF55">
    <property type="entry name" value="RNA-DIRECTED RNA POLYMERASE"/>
    <property type="match status" value="1"/>
</dbReference>
<dbReference type="GO" id="GO:0031380">
    <property type="term" value="C:nuclear RNA-directed RNA polymerase complex"/>
    <property type="evidence" value="ECO:0007669"/>
    <property type="project" value="TreeGrafter"/>
</dbReference>
<reference evidence="4" key="1">
    <citation type="submission" date="2020-11" db="EMBL/GenBank/DDBJ databases">
        <authorList>
            <consortium name="DOE Joint Genome Institute"/>
            <person name="Ahrendt S."/>
            <person name="Riley R."/>
            <person name="Andreopoulos W."/>
            <person name="Labutti K."/>
            <person name="Pangilinan J."/>
            <person name="Ruiz-Duenas F.J."/>
            <person name="Barrasa J.M."/>
            <person name="Sanchez-Garcia M."/>
            <person name="Camarero S."/>
            <person name="Miyauchi S."/>
            <person name="Serrano A."/>
            <person name="Linde D."/>
            <person name="Babiker R."/>
            <person name="Drula E."/>
            <person name="Ayuso-Fernandez I."/>
            <person name="Pacheco R."/>
            <person name="Padilla G."/>
            <person name="Ferreira P."/>
            <person name="Barriuso J."/>
            <person name="Kellner H."/>
            <person name="Castanera R."/>
            <person name="Alfaro M."/>
            <person name="Ramirez L."/>
            <person name="Pisabarro A.G."/>
            <person name="Kuo A."/>
            <person name="Tritt A."/>
            <person name="Lipzen A."/>
            <person name="He G."/>
            <person name="Yan M."/>
            <person name="Ng V."/>
            <person name="Cullen D."/>
            <person name="Martin F."/>
            <person name="Rosso M.-N."/>
            <person name="Henrissat B."/>
            <person name="Hibbett D."/>
            <person name="Martinez A.T."/>
            <person name="Grigoriev I.V."/>
        </authorList>
    </citation>
    <scope>NUCLEOTIDE SEQUENCE</scope>
    <source>
        <strain evidence="4">MF-IS2</strain>
    </source>
</reference>
<evidence type="ECO:0000256" key="1">
    <source>
        <dbReference type="RuleBase" id="RU363098"/>
    </source>
</evidence>
<feature type="compositionally biased region" description="Acidic residues" evidence="2">
    <location>
        <begin position="1233"/>
        <end position="1250"/>
    </location>
</feature>
<evidence type="ECO:0000256" key="2">
    <source>
        <dbReference type="SAM" id="MobiDB-lite"/>
    </source>
</evidence>
<comment type="catalytic activity">
    <reaction evidence="1">
        <text>RNA(n) + a ribonucleoside 5'-triphosphate = RNA(n+1) + diphosphate</text>
        <dbReference type="Rhea" id="RHEA:21248"/>
        <dbReference type="Rhea" id="RHEA-COMP:14527"/>
        <dbReference type="Rhea" id="RHEA-COMP:17342"/>
        <dbReference type="ChEBI" id="CHEBI:33019"/>
        <dbReference type="ChEBI" id="CHEBI:61557"/>
        <dbReference type="ChEBI" id="CHEBI:140395"/>
        <dbReference type="EC" id="2.7.7.48"/>
    </reaction>
</comment>
<comment type="caution">
    <text evidence="4">The sequence shown here is derived from an EMBL/GenBank/DDBJ whole genome shotgun (WGS) entry which is preliminary data.</text>
</comment>
<evidence type="ECO:0000259" key="3">
    <source>
        <dbReference type="Pfam" id="PF05183"/>
    </source>
</evidence>
<dbReference type="GO" id="GO:0003723">
    <property type="term" value="F:RNA binding"/>
    <property type="evidence" value="ECO:0007669"/>
    <property type="project" value="UniProtKB-KW"/>
</dbReference>
<dbReference type="PANTHER" id="PTHR23079">
    <property type="entry name" value="RNA-DEPENDENT RNA POLYMERASE"/>
    <property type="match status" value="1"/>
</dbReference>
<name>A0A9P6C8L3_9AGAR</name>
<protein>
    <recommendedName>
        <fullName evidence="1">RNA-dependent RNA polymerase</fullName>
        <ecNumber evidence="1">2.7.7.48</ecNumber>
    </recommendedName>
</protein>
<evidence type="ECO:0000313" key="5">
    <source>
        <dbReference type="Proteomes" id="UP000807342"/>
    </source>
</evidence>
<sequence>MEIGIKYIPHEASRWDVVRAIAGVLHSDAFRPQDSRKENFQVELTKSNVSDFRNGGMGFLTIPTDSLAIKLLRYVEENPVRIKDPATGQNKKIKFFRDGDRSRRPPKGLIETLAKTPWVDPDNEEKHQKKLAELADQFRLDSIQFGTFFRDQYPANDRQRLLPRSFSIEYKQDLTDGDVGWLKFEYDHKLIRITISNPVMGEIGHSIAIKLSSIQKIGVGYDGKPYACFDTLVPPVFESFEYHYSQSDDSPKGGKKYKQRIGALSDAHRVIAPFSPHLRLLFTRLPDRDTIEKFVEMCKASDISDNLIIRCDLPQVPKIEALSRGLFTRKSIYCFQQAIRSLPWGVGFQLEGLLFNGLLHTEEVTSFLSQVRRLCKAHPRNDSAYVDDLLRKYAESLRDRPPAESPMKCFDRVERKYTPPKLTISSFRCRHVTFTPTRMLMEGPYPTQSNRIIRQFAGYEDFFIRVDFRDEDRLQYRWSRDVDGASFIRDRVGTTLKNGFEIAGRHFEFLAYSSSALREHAVWFMCPFQHGDPKYGWVDSEKIRDQIGDFKKSKLIRQPSKYAARLAQAFTATEASVSIARAEWEQVKDIKPSHVKDGDASPNLFTDGVGSISRTLGDKIWAELCLSRRDRGERSMKPSAYQIRFLGYKGVVAVDEQLDKLGNGIHMRLRESMCKFEVANDDIAPIEIAQAFEHPNVCYLNRPLVMLLEDLGVSKDAFLALQDEEVSKARTIHDSIDRFRSVLWGHGLGRPFRFSHLIKQLQDLGLEINNKDPGKPNIDTPFLRQVREVAMVDILRDIKHSARILVPDSHLLVGIADEGPAYVEAGFENVYCLPPGSVYVCVQKAYDQEPEWLEGHCMVTRSPVAHIGDVQRVRAIGKPPKGMLCLFAHIKNVLVMSSQGKRSLASCLGGGDVDGDLFQIIQYEPLLPMTYELPMNYDATPTKTIEHDCTVDDICDFVVEYINSDVLGLLSDRLLMIADQSTQGMNDEDCIHLAELCSEAVDYPKNGNVVDLSQEKLPRPLIRCKPDWHAAEVVSPREIDYYISTRALGELYRSITLTKPEQIQQIPGNREPLRDPISQFLREKVEYYIGDDVYPTKKISPALETTYQRYVDELNYIRSTHTVSNTPGAKLLEAEVVAGSILAQCPQKRWRSDRMYRMRLHTTTLVKEIKNEILPQAEHYTSQELVEGLGRAWRAWELSQMRPFNEEGANSFGFLALDIILDVLERLKTDSPSPDDEATNDTYDLSDLESEFQGPELI</sequence>
<keyword evidence="5" id="KW-1185">Reference proteome</keyword>
<comment type="similarity">
    <text evidence="1">Belongs to the RdRP family.</text>
</comment>
<gene>
    <name evidence="4" type="ORF">P691DRAFT_118035</name>
</gene>
<keyword evidence="1" id="KW-0808">Transferase</keyword>
<dbReference type="Proteomes" id="UP000807342">
    <property type="component" value="Unassembled WGS sequence"/>
</dbReference>
<keyword evidence="1" id="KW-0548">Nucleotidyltransferase</keyword>
<evidence type="ECO:0000313" key="4">
    <source>
        <dbReference type="EMBL" id="KAF9453025.1"/>
    </source>
</evidence>
<dbReference type="Pfam" id="PF05183">
    <property type="entry name" value="RdRP"/>
    <property type="match status" value="1"/>
</dbReference>
<dbReference type="InterPro" id="IPR057596">
    <property type="entry name" value="RDRP_core"/>
</dbReference>
<accession>A0A9P6C8L3</accession>
<dbReference type="EMBL" id="MU151065">
    <property type="protein sequence ID" value="KAF9453025.1"/>
    <property type="molecule type" value="Genomic_DNA"/>
</dbReference>
<feature type="region of interest" description="Disordered" evidence="2">
    <location>
        <begin position="1230"/>
        <end position="1258"/>
    </location>
</feature>
<organism evidence="4 5">
    <name type="scientific">Macrolepiota fuliginosa MF-IS2</name>
    <dbReference type="NCBI Taxonomy" id="1400762"/>
    <lineage>
        <taxon>Eukaryota</taxon>
        <taxon>Fungi</taxon>
        <taxon>Dikarya</taxon>
        <taxon>Basidiomycota</taxon>
        <taxon>Agaricomycotina</taxon>
        <taxon>Agaricomycetes</taxon>
        <taxon>Agaricomycetidae</taxon>
        <taxon>Agaricales</taxon>
        <taxon>Agaricineae</taxon>
        <taxon>Agaricaceae</taxon>
        <taxon>Macrolepiota</taxon>
    </lineage>
</organism>
<dbReference type="GO" id="GO:0003968">
    <property type="term" value="F:RNA-directed RNA polymerase activity"/>
    <property type="evidence" value="ECO:0007669"/>
    <property type="project" value="UniProtKB-KW"/>
</dbReference>
<dbReference type="GO" id="GO:0030422">
    <property type="term" value="P:siRNA processing"/>
    <property type="evidence" value="ECO:0007669"/>
    <property type="project" value="TreeGrafter"/>
</dbReference>
<feature type="domain" description="RDRP core" evidence="3">
    <location>
        <begin position="434"/>
        <end position="1055"/>
    </location>
</feature>
<proteinExistence type="inferred from homology"/>
<dbReference type="InterPro" id="IPR007855">
    <property type="entry name" value="RDRP"/>
</dbReference>
<dbReference type="EC" id="2.7.7.48" evidence="1"/>
<keyword evidence="1" id="KW-0694">RNA-binding</keyword>